<keyword evidence="2" id="KW-0472">Membrane</keyword>
<dbReference type="PANTHER" id="PTHR38324:SF1">
    <property type="entry name" value="TRANSMEMBRANE PROTEIN 158"/>
    <property type="match status" value="1"/>
</dbReference>
<reference evidence="4" key="5">
    <citation type="submission" date="2025-09" db="UniProtKB">
        <authorList>
            <consortium name="Ensembl"/>
        </authorList>
    </citation>
    <scope>IDENTIFICATION</scope>
</reference>
<reference evidence="5" key="1">
    <citation type="journal article" date="2006" name="Science">
        <title>Ancient noncoding elements conserved in the human genome.</title>
        <authorList>
            <person name="Venkatesh B."/>
            <person name="Kirkness E.F."/>
            <person name="Loh Y.H."/>
            <person name="Halpern A.L."/>
            <person name="Lee A.P."/>
            <person name="Johnson J."/>
            <person name="Dandona N."/>
            <person name="Viswanathan L.D."/>
            <person name="Tay A."/>
            <person name="Venter J.C."/>
            <person name="Strausberg R.L."/>
            <person name="Brenner S."/>
        </authorList>
    </citation>
    <scope>NUCLEOTIDE SEQUENCE [LARGE SCALE GENOMIC DNA]</scope>
</reference>
<reference evidence="4" key="4">
    <citation type="submission" date="2025-08" db="UniProtKB">
        <authorList>
            <consortium name="Ensembl"/>
        </authorList>
    </citation>
    <scope>IDENTIFICATION</scope>
</reference>
<dbReference type="Proteomes" id="UP000314986">
    <property type="component" value="Unassembled WGS sequence"/>
</dbReference>
<sequence>VCLTLCVWGGSVSRCVCVWGGSAHAVCDHLLLPPPRNASLNLSLTPPLRVDSAAPGSGSGSGSRGPAPAPAPGPGPNPCNITARRLAATSLLVRWERSSRFECDVLLFSTSSPGRSFFSAALSRVSSPATIDHVGVGGGQGQQLFKLCVGCGGARLGRSGPRRTAAPPPPPPPHPPPPPSPPRPQTHHLLQAEWVNFCCLDFRLEELRGDPGWRFNRKPIESTLVACFMTVVIIIWSVAALIWPVPIIAGFLPNGMEQRRG</sequence>
<keyword evidence="2" id="KW-1133">Transmembrane helix</keyword>
<accession>A0A4W3IAX4</accession>
<keyword evidence="5" id="KW-1185">Reference proteome</keyword>
<dbReference type="PANTHER" id="PTHR38324">
    <property type="entry name" value="TRANSMEMBRANE PROTEIN 158"/>
    <property type="match status" value="1"/>
</dbReference>
<name>A0A4W3IAX4_CALMI</name>
<dbReference type="Ensembl" id="ENSCMIT00000024540.1">
    <property type="protein sequence ID" value="ENSCMIP00000024133.1"/>
    <property type="gene ID" value="ENSCMIG00000010731.1"/>
</dbReference>
<dbReference type="GeneTree" id="ENSGT00390000009719"/>
<keyword evidence="2" id="KW-0812">Transmembrane</keyword>
<keyword evidence="3" id="KW-0732">Signal</keyword>
<reference evidence="5" key="3">
    <citation type="journal article" date="2014" name="Nature">
        <title>Elephant shark genome provides unique insights into gnathostome evolution.</title>
        <authorList>
            <consortium name="International Elephant Shark Genome Sequencing Consortium"/>
            <person name="Venkatesh B."/>
            <person name="Lee A.P."/>
            <person name="Ravi V."/>
            <person name="Maurya A.K."/>
            <person name="Lian M.M."/>
            <person name="Swann J.B."/>
            <person name="Ohta Y."/>
            <person name="Flajnik M.F."/>
            <person name="Sutoh Y."/>
            <person name="Kasahara M."/>
            <person name="Hoon S."/>
            <person name="Gangu V."/>
            <person name="Roy S.W."/>
            <person name="Irimia M."/>
            <person name="Korzh V."/>
            <person name="Kondrychyn I."/>
            <person name="Lim Z.W."/>
            <person name="Tay B.H."/>
            <person name="Tohari S."/>
            <person name="Kong K.W."/>
            <person name="Ho S."/>
            <person name="Lorente-Galdos B."/>
            <person name="Quilez J."/>
            <person name="Marques-Bonet T."/>
            <person name="Raney B.J."/>
            <person name="Ingham P.W."/>
            <person name="Tay A."/>
            <person name="Hillier L.W."/>
            <person name="Minx P."/>
            <person name="Boehm T."/>
            <person name="Wilson R.K."/>
            <person name="Brenner S."/>
            <person name="Warren W.C."/>
        </authorList>
    </citation>
    <scope>NUCLEOTIDE SEQUENCE [LARGE SCALE GENOMIC DNA]</scope>
</reference>
<feature type="compositionally biased region" description="Pro residues" evidence="1">
    <location>
        <begin position="67"/>
        <end position="77"/>
    </location>
</feature>
<dbReference type="AlphaFoldDB" id="A0A4W3IAX4"/>
<evidence type="ECO:0000256" key="2">
    <source>
        <dbReference type="SAM" id="Phobius"/>
    </source>
</evidence>
<evidence type="ECO:0000256" key="3">
    <source>
        <dbReference type="SAM" id="SignalP"/>
    </source>
</evidence>
<evidence type="ECO:0000256" key="1">
    <source>
        <dbReference type="SAM" id="MobiDB-lite"/>
    </source>
</evidence>
<feature type="chain" id="PRO_5021448366" evidence="3">
    <location>
        <begin position="18"/>
        <end position="261"/>
    </location>
</feature>
<feature type="region of interest" description="Disordered" evidence="1">
    <location>
        <begin position="158"/>
        <end position="186"/>
    </location>
</feature>
<dbReference type="InterPro" id="IPR038962">
    <property type="entry name" value="TMEM158"/>
</dbReference>
<protein>
    <submittedName>
        <fullName evidence="4">Transmembrane protein 158</fullName>
    </submittedName>
</protein>
<proteinExistence type="predicted"/>
<feature type="transmembrane region" description="Helical" evidence="2">
    <location>
        <begin position="224"/>
        <end position="252"/>
    </location>
</feature>
<evidence type="ECO:0000313" key="5">
    <source>
        <dbReference type="Proteomes" id="UP000314986"/>
    </source>
</evidence>
<dbReference type="OMA" id="EAHCNIS"/>
<reference evidence="5" key="2">
    <citation type="journal article" date="2007" name="PLoS Biol.">
        <title>Survey sequencing and comparative analysis of the elephant shark (Callorhinchus milii) genome.</title>
        <authorList>
            <person name="Venkatesh B."/>
            <person name="Kirkness E.F."/>
            <person name="Loh Y.H."/>
            <person name="Halpern A.L."/>
            <person name="Lee A.P."/>
            <person name="Johnson J."/>
            <person name="Dandona N."/>
            <person name="Viswanathan L.D."/>
            <person name="Tay A."/>
            <person name="Venter J.C."/>
            <person name="Strausberg R.L."/>
            <person name="Brenner S."/>
        </authorList>
    </citation>
    <scope>NUCLEOTIDE SEQUENCE [LARGE SCALE GENOMIC DNA]</scope>
</reference>
<feature type="compositionally biased region" description="Pro residues" evidence="1">
    <location>
        <begin position="166"/>
        <end position="184"/>
    </location>
</feature>
<evidence type="ECO:0000313" key="4">
    <source>
        <dbReference type="Ensembl" id="ENSCMIP00000024133.1"/>
    </source>
</evidence>
<organism evidence="4 5">
    <name type="scientific">Callorhinchus milii</name>
    <name type="common">Ghost shark</name>
    <dbReference type="NCBI Taxonomy" id="7868"/>
    <lineage>
        <taxon>Eukaryota</taxon>
        <taxon>Metazoa</taxon>
        <taxon>Chordata</taxon>
        <taxon>Craniata</taxon>
        <taxon>Vertebrata</taxon>
        <taxon>Chondrichthyes</taxon>
        <taxon>Holocephali</taxon>
        <taxon>Chimaeriformes</taxon>
        <taxon>Callorhinchidae</taxon>
        <taxon>Callorhinchus</taxon>
    </lineage>
</organism>
<dbReference type="InParanoid" id="A0A4W3IAX4"/>
<dbReference type="STRING" id="7868.ENSCMIP00000024133"/>
<feature type="region of interest" description="Disordered" evidence="1">
    <location>
        <begin position="51"/>
        <end position="78"/>
    </location>
</feature>
<feature type="signal peptide" evidence="3">
    <location>
        <begin position="1"/>
        <end position="17"/>
    </location>
</feature>